<accession>A0ABV1BRM7</accession>
<evidence type="ECO:0000259" key="1">
    <source>
        <dbReference type="SMART" id="SM00953"/>
    </source>
</evidence>
<gene>
    <name evidence="2" type="ORF">WMO17_12360</name>
</gene>
<evidence type="ECO:0000313" key="3">
    <source>
        <dbReference type="Proteomes" id="UP001496146"/>
    </source>
</evidence>
<dbReference type="InterPro" id="IPR014914">
    <property type="entry name" value="RES_dom"/>
</dbReference>
<evidence type="ECO:0000313" key="2">
    <source>
        <dbReference type="EMBL" id="MEQ2378123.1"/>
    </source>
</evidence>
<protein>
    <submittedName>
        <fullName evidence="2">RES family NAD+ phosphorylase</fullName>
    </submittedName>
</protein>
<keyword evidence="3" id="KW-1185">Reference proteome</keyword>
<name>A0ABV1BRM7_9FIRM</name>
<reference evidence="2 3" key="1">
    <citation type="submission" date="2024-03" db="EMBL/GenBank/DDBJ databases">
        <title>Human intestinal bacterial collection.</title>
        <authorList>
            <person name="Pauvert C."/>
            <person name="Hitch T.C.A."/>
            <person name="Clavel T."/>
        </authorList>
    </citation>
    <scope>NUCLEOTIDE SEQUENCE [LARGE SCALE GENOMIC DNA]</scope>
    <source>
        <strain evidence="2 3">CLA-JM-H7-B</strain>
    </source>
</reference>
<dbReference type="SMART" id="SM00953">
    <property type="entry name" value="RES"/>
    <property type="match status" value="1"/>
</dbReference>
<comment type="caution">
    <text evidence="2">The sequence shown here is derived from an EMBL/GenBank/DDBJ whole genome shotgun (WGS) entry which is preliminary data.</text>
</comment>
<sequence length="363" mass="41710">MIICDGCFYDKEISSIIKSVSRNSGVCPTCHKHDKKLYDTDYQNDLTPYFEDLVNTYTPEELLPPSFPAAEKRRLMDDLNERWQIFSDIPYPTQYEILRNICSELYASTPSLFDGLVGIPELYDDLYLKNHMLLRTNNWDLFVNEIKTVNRYHSKLVNLDILEKYCSFIRKTYKAGYCFYRARISEKEGFDINSMGAPPAGKSSEGRANARGITCLYLASDLETTLHEVRAGVFDFVSIGKFLLKKDIVVVDLSAITEISPFTEGLDCLDHAINMTHLKKINDEMSKSLRRSDSTLDYVPTQYIVDFIKSIEHNGTREYAGVEYSSTTNPDGYNLAIFEPELFECIAVDVYNIEELRYKAKKI</sequence>
<dbReference type="Pfam" id="PF08808">
    <property type="entry name" value="RES"/>
    <property type="match status" value="1"/>
</dbReference>
<feature type="domain" description="RES" evidence="1">
    <location>
        <begin position="191"/>
        <end position="349"/>
    </location>
</feature>
<dbReference type="Proteomes" id="UP001496146">
    <property type="component" value="Unassembled WGS sequence"/>
</dbReference>
<organism evidence="2 3">
    <name type="scientific">Faecalibacterium faecis</name>
    <dbReference type="NCBI Taxonomy" id="3133157"/>
    <lineage>
        <taxon>Bacteria</taxon>
        <taxon>Bacillati</taxon>
        <taxon>Bacillota</taxon>
        <taxon>Clostridia</taxon>
        <taxon>Eubacteriales</taxon>
        <taxon>Oscillospiraceae</taxon>
        <taxon>Faecalibacterium</taxon>
    </lineage>
</organism>
<proteinExistence type="predicted"/>
<dbReference type="EMBL" id="JBBMEP010000031">
    <property type="protein sequence ID" value="MEQ2378123.1"/>
    <property type="molecule type" value="Genomic_DNA"/>
</dbReference>
<dbReference type="RefSeq" id="WP_349138244.1">
    <property type="nucleotide sequence ID" value="NZ_JBBMEP010000031.1"/>
</dbReference>